<keyword evidence="3" id="KW-0808">Transferase</keyword>
<proteinExistence type="predicted"/>
<dbReference type="PANTHER" id="PTHR23028:SF53">
    <property type="entry name" value="ACYL_TRANSF_3 DOMAIN-CONTAINING PROTEIN"/>
    <property type="match status" value="1"/>
</dbReference>
<evidence type="ECO:0000256" key="3">
    <source>
        <dbReference type="ARBA" id="ARBA00022679"/>
    </source>
</evidence>
<keyword evidence="4 9" id="KW-0812">Transmembrane</keyword>
<evidence type="ECO:0000256" key="1">
    <source>
        <dbReference type="ARBA" id="ARBA00004651"/>
    </source>
</evidence>
<feature type="transmembrane region" description="Helical" evidence="9">
    <location>
        <begin position="243"/>
        <end position="262"/>
    </location>
</feature>
<feature type="region of interest" description="Disordered" evidence="8">
    <location>
        <begin position="427"/>
        <end position="446"/>
    </location>
</feature>
<feature type="transmembrane region" description="Helical" evidence="9">
    <location>
        <begin position="178"/>
        <end position="197"/>
    </location>
</feature>
<name>A0A6J6VGL0_9ZZZZ</name>
<evidence type="ECO:0000256" key="8">
    <source>
        <dbReference type="SAM" id="MobiDB-lite"/>
    </source>
</evidence>
<dbReference type="EMBL" id="CAEZYY010000054">
    <property type="protein sequence ID" value="CAB4770764.1"/>
    <property type="molecule type" value="Genomic_DNA"/>
</dbReference>
<dbReference type="Gene3D" id="3.40.50.1110">
    <property type="entry name" value="SGNH hydrolase"/>
    <property type="match status" value="1"/>
</dbReference>
<feature type="transmembrane region" description="Helical" evidence="9">
    <location>
        <begin position="39"/>
        <end position="59"/>
    </location>
</feature>
<evidence type="ECO:0000256" key="6">
    <source>
        <dbReference type="ARBA" id="ARBA00023136"/>
    </source>
</evidence>
<accession>A0A6J6VGL0</accession>
<feature type="transmembrane region" description="Helical" evidence="9">
    <location>
        <begin position="150"/>
        <end position="166"/>
    </location>
</feature>
<evidence type="ECO:0000256" key="7">
    <source>
        <dbReference type="ARBA" id="ARBA00023315"/>
    </source>
</evidence>
<dbReference type="InterPro" id="IPR002656">
    <property type="entry name" value="Acyl_transf_3_dom"/>
</dbReference>
<feature type="compositionally biased region" description="Low complexity" evidence="8">
    <location>
        <begin position="435"/>
        <end position="446"/>
    </location>
</feature>
<evidence type="ECO:0000256" key="4">
    <source>
        <dbReference type="ARBA" id="ARBA00022692"/>
    </source>
</evidence>
<dbReference type="GO" id="GO:0016747">
    <property type="term" value="F:acyltransferase activity, transferring groups other than amino-acyl groups"/>
    <property type="evidence" value="ECO:0007669"/>
    <property type="project" value="InterPro"/>
</dbReference>
<protein>
    <submittedName>
        <fullName evidence="11">Unannotated protein</fullName>
    </submittedName>
</protein>
<reference evidence="11" key="1">
    <citation type="submission" date="2020-05" db="EMBL/GenBank/DDBJ databases">
        <authorList>
            <person name="Chiriac C."/>
            <person name="Salcher M."/>
            <person name="Ghai R."/>
            <person name="Kavagutti S V."/>
        </authorList>
    </citation>
    <scope>NUCLEOTIDE SEQUENCE</scope>
</reference>
<dbReference type="InterPro" id="IPR036514">
    <property type="entry name" value="SGNH_hydro_sf"/>
</dbReference>
<feature type="region of interest" description="Disordered" evidence="8">
    <location>
        <begin position="451"/>
        <end position="470"/>
    </location>
</feature>
<organism evidence="11">
    <name type="scientific">freshwater metagenome</name>
    <dbReference type="NCBI Taxonomy" id="449393"/>
    <lineage>
        <taxon>unclassified sequences</taxon>
        <taxon>metagenomes</taxon>
        <taxon>ecological metagenomes</taxon>
    </lineage>
</organism>
<feature type="domain" description="Acyltransferase 3" evidence="10">
    <location>
        <begin position="13"/>
        <end position="349"/>
    </location>
</feature>
<evidence type="ECO:0000259" key="10">
    <source>
        <dbReference type="Pfam" id="PF01757"/>
    </source>
</evidence>
<keyword evidence="2" id="KW-1003">Cell membrane</keyword>
<sequence>MPEPLKADRRYMPGLDGLRAVAVLGVVAYHLGIGALPGGFLGVSVFFTLSGYLISDLILGRTAAGEFTLRSFWMARARRLLPAMLLMLVALMAWVTVLGPRQNSDLRAAAGTSSIYINNWWQVFRKISYFAQFDTPGALNHLWSLAIEEQFYIVWPLLLLVLARFVRESHQRVTRPRLGLCILGLATLSTVLMAVLFHPGSDPTRVYYGTDTRASELLVGAALAAVWPSEHLRLPVRAGARNMIDAAGAIGLLVIAIMFLTLGDTASFLYRGGFALLSLTTAVVVASLAHPASRIGPLLGCRPMRWVGARSYGIYLWHFPVIILSTPDGSVGPHPVRTPLQILVSFCLAALSWRFVEDPIRRGAIGRLREQWLGPHRARLFDPSPGRVVAVCVASLLLIPAVAGAAGVGVRGDSETAGLELEITETVDGGQQGEPGTTDVTPGKPTTTVLVTTPSDSTRPTDPVVSERSTTTACTEIVHIGDSTSTGLIGKKYLRTADAIPAQYTRVGAVLQHYEIAGGRSINEGYRKARPAKRSAETWQKKGFSGCWVLALGTMDSAAVGKGIKPGIRARIKMMMDIVGDDPVMWVNLKGRRSGGPWGAQSLAAWNSALAETCAEHPNMRIYDWADDVKPSWYISDGIHQNSEGYKYRARFIADALAQAFPAATPGTPIHGCVIRI</sequence>
<keyword evidence="6 9" id="KW-0472">Membrane</keyword>
<evidence type="ECO:0000313" key="11">
    <source>
        <dbReference type="EMBL" id="CAB4770764.1"/>
    </source>
</evidence>
<feature type="transmembrane region" description="Helical" evidence="9">
    <location>
        <begin position="268"/>
        <end position="289"/>
    </location>
</feature>
<dbReference type="PANTHER" id="PTHR23028">
    <property type="entry name" value="ACETYLTRANSFERASE"/>
    <property type="match status" value="1"/>
</dbReference>
<keyword evidence="5 9" id="KW-1133">Transmembrane helix</keyword>
<keyword evidence="7" id="KW-0012">Acyltransferase</keyword>
<dbReference type="InterPro" id="IPR050879">
    <property type="entry name" value="Acyltransferase_3"/>
</dbReference>
<evidence type="ECO:0000256" key="5">
    <source>
        <dbReference type="ARBA" id="ARBA00022989"/>
    </source>
</evidence>
<evidence type="ECO:0000256" key="2">
    <source>
        <dbReference type="ARBA" id="ARBA00022475"/>
    </source>
</evidence>
<feature type="transmembrane region" description="Helical" evidence="9">
    <location>
        <begin position="80"/>
        <end position="97"/>
    </location>
</feature>
<dbReference type="Pfam" id="PF01757">
    <property type="entry name" value="Acyl_transf_3"/>
    <property type="match status" value="1"/>
</dbReference>
<evidence type="ECO:0000256" key="9">
    <source>
        <dbReference type="SAM" id="Phobius"/>
    </source>
</evidence>
<feature type="compositionally biased region" description="Low complexity" evidence="8">
    <location>
        <begin position="451"/>
        <end position="463"/>
    </location>
</feature>
<comment type="subcellular location">
    <subcellularLocation>
        <location evidence="1">Cell membrane</location>
        <topology evidence="1">Multi-pass membrane protein</topology>
    </subcellularLocation>
</comment>
<dbReference type="GO" id="GO:0009103">
    <property type="term" value="P:lipopolysaccharide biosynthetic process"/>
    <property type="evidence" value="ECO:0007669"/>
    <property type="project" value="TreeGrafter"/>
</dbReference>
<dbReference type="GO" id="GO:0005886">
    <property type="term" value="C:plasma membrane"/>
    <property type="evidence" value="ECO:0007669"/>
    <property type="project" value="UniProtKB-SubCell"/>
</dbReference>
<gene>
    <name evidence="11" type="ORF">UFOPK2806_02414</name>
</gene>
<dbReference type="AlphaFoldDB" id="A0A6J6VGL0"/>
<dbReference type="SUPFAM" id="SSF52266">
    <property type="entry name" value="SGNH hydrolase"/>
    <property type="match status" value="1"/>
</dbReference>